<accession>A0A3M8FC71</accession>
<dbReference type="OrthoDB" id="9984144at2"/>
<dbReference type="RefSeq" id="WP_043459582.1">
    <property type="nucleotide sequence ID" value="NZ_CP134822.1"/>
</dbReference>
<reference evidence="2 3" key="1">
    <citation type="journal article" date="2014" name="Genome Announc.">
        <title>Draft Genome Sequence of Streptomyces fradiae ATCC 19609, a Strain Highly Sensitive to Antibiotics.</title>
        <authorList>
            <person name="Bekker O.B."/>
            <person name="Klimina K.M."/>
            <person name="Vatlin A.A."/>
            <person name="Zakharevich N.V."/>
            <person name="Kasianov A.S."/>
            <person name="Danilenko V.N."/>
        </authorList>
    </citation>
    <scope>NUCLEOTIDE SEQUENCE [LARGE SCALE GENOMIC DNA]</scope>
    <source>
        <strain evidence="2 3">ATCC 19609</strain>
    </source>
</reference>
<keyword evidence="3" id="KW-1185">Reference proteome</keyword>
<feature type="region of interest" description="Disordered" evidence="1">
    <location>
        <begin position="498"/>
        <end position="530"/>
    </location>
</feature>
<dbReference type="EMBL" id="JNAD02000003">
    <property type="protein sequence ID" value="RKM97267.1"/>
    <property type="molecule type" value="Genomic_DNA"/>
</dbReference>
<evidence type="ECO:0000313" key="3">
    <source>
        <dbReference type="Proteomes" id="UP000028058"/>
    </source>
</evidence>
<evidence type="ECO:0000256" key="1">
    <source>
        <dbReference type="SAM" id="MobiDB-lite"/>
    </source>
</evidence>
<evidence type="ECO:0000313" key="2">
    <source>
        <dbReference type="EMBL" id="RKM97267.1"/>
    </source>
</evidence>
<sequence length="530" mass="57986">MDRFEAERAEWFTSTYGVVADVLDMIAPDVAAFVPDDLGPRRLVAATALARLAQMDAECQESGLVADFLERLSGGMSYEGQRPLPAVLDLWTALRRPTISLLHSWWREPLAEGLLAFWAERRAESVGWARVHAELRERWSVDTDGIWRRGLMPPEGERDGWVGFLETLDAEAGDPGAAHLVRMFLTRLDGFADEAETFAAERADDLARAPHLDHIHRMRCLAESVGAVAEANRAALDGPGLSRDDVELRATLTDISRVADHYLTWVAKTFVPELTPLERALLDLGGADAQRADDYLQAYARVCCVPEAGAPDTPLFGEEEFAGLKAHERPDLSAPRWMAQGASRIRGSQRGLAWDVGSQPWWIHPVEAGLPSAAALRFKEDGAVRMGCRSLDEAHDFLVGFPAGHPDERTLVMRFQYADDEPLAMCHLLALSRAGRARLVFLTPAHDGGWRVLRMVSVPVQGELRAAMRRKAVAELDRMTGGDPGGLAALLEADMASAATGDAEPREAATEDSAAETIDGALFSPPDTLF</sequence>
<proteinExistence type="predicted"/>
<gene>
    <name evidence="2" type="ORF">SFRA_008515</name>
</gene>
<organism evidence="2 3">
    <name type="scientific">Streptomyces xinghaiensis</name>
    <dbReference type="NCBI Taxonomy" id="1038928"/>
    <lineage>
        <taxon>Bacteria</taxon>
        <taxon>Bacillati</taxon>
        <taxon>Actinomycetota</taxon>
        <taxon>Actinomycetes</taxon>
        <taxon>Kitasatosporales</taxon>
        <taxon>Streptomycetaceae</taxon>
        <taxon>Streptomyces</taxon>
    </lineage>
</organism>
<dbReference type="AlphaFoldDB" id="A0A3M8FC71"/>
<name>A0A3M8FC71_9ACTN</name>
<protein>
    <submittedName>
        <fullName evidence="2">Uncharacterized protein</fullName>
    </submittedName>
</protein>
<dbReference type="Proteomes" id="UP000028058">
    <property type="component" value="Unassembled WGS sequence"/>
</dbReference>
<comment type="caution">
    <text evidence="2">The sequence shown here is derived from an EMBL/GenBank/DDBJ whole genome shotgun (WGS) entry which is preliminary data.</text>
</comment>